<accession>A0ABQ6LF83</accession>
<sequence>MLRRLAAAALLLTLPLAAAAEEPAPGALHHKDWFAVTFKDMREDLETAAGEGKRLAIIVEQHGCIYCRKLHEEVLSDPEVADYIKANFVVVQLNMFGDEEITDLDGEAMTEREAVRRWAVSFTPTVIFLPETVAEDDVTVAEVEVERMPGAFGKWTTLDMFRWVRLKGYEGDEHFQKFHARHIEELRAAGRL</sequence>
<protein>
    <submittedName>
        <fullName evidence="3">Thioredoxin family protein</fullName>
    </submittedName>
</protein>
<keyword evidence="4" id="KW-1185">Reference proteome</keyword>
<dbReference type="InterPro" id="IPR041737">
    <property type="entry name" value="SoxW"/>
</dbReference>
<dbReference type="InterPro" id="IPR036249">
    <property type="entry name" value="Thioredoxin-like_sf"/>
</dbReference>
<dbReference type="Gene3D" id="3.40.30.10">
    <property type="entry name" value="Glutaredoxin"/>
    <property type="match status" value="1"/>
</dbReference>
<dbReference type="RefSeq" id="WP_285670738.1">
    <property type="nucleotide sequence ID" value="NZ_BSYI01000007.1"/>
</dbReference>
<feature type="signal peptide" evidence="1">
    <location>
        <begin position="1"/>
        <end position="20"/>
    </location>
</feature>
<proteinExistence type="predicted"/>
<dbReference type="Proteomes" id="UP001239909">
    <property type="component" value="Unassembled WGS sequence"/>
</dbReference>
<dbReference type="SUPFAM" id="SSF52833">
    <property type="entry name" value="Thioredoxin-like"/>
    <property type="match status" value="1"/>
</dbReference>
<dbReference type="CDD" id="cd02951">
    <property type="entry name" value="SoxW"/>
    <property type="match status" value="1"/>
</dbReference>
<reference evidence="3 4" key="1">
    <citation type="submission" date="2023-04" db="EMBL/GenBank/DDBJ databases">
        <title>Marinoamorphus aggregata gen. nov., sp. Nov., isolate from tissue of brittle star Ophioplocus japonicus.</title>
        <authorList>
            <person name="Kawano K."/>
            <person name="Sawayama S."/>
            <person name="Nakagawa S."/>
        </authorList>
    </citation>
    <scope>NUCLEOTIDE SEQUENCE [LARGE SCALE GENOMIC DNA]</scope>
    <source>
        <strain evidence="3 4">NKW23</strain>
    </source>
</reference>
<evidence type="ECO:0000259" key="2">
    <source>
        <dbReference type="Pfam" id="PF13098"/>
    </source>
</evidence>
<evidence type="ECO:0000256" key="1">
    <source>
        <dbReference type="SAM" id="SignalP"/>
    </source>
</evidence>
<evidence type="ECO:0000313" key="4">
    <source>
        <dbReference type="Proteomes" id="UP001239909"/>
    </source>
</evidence>
<dbReference type="EMBL" id="BSYI01000007">
    <property type="protein sequence ID" value="GMG81991.1"/>
    <property type="molecule type" value="Genomic_DNA"/>
</dbReference>
<keyword evidence="1" id="KW-0732">Signal</keyword>
<dbReference type="InterPro" id="IPR012336">
    <property type="entry name" value="Thioredoxin-like_fold"/>
</dbReference>
<name>A0ABQ6LF83_9RHOB</name>
<gene>
    <name evidence="3" type="ORF">LNKW23_12040</name>
</gene>
<feature type="domain" description="Thioredoxin-like fold" evidence="2">
    <location>
        <begin position="48"/>
        <end position="134"/>
    </location>
</feature>
<organism evidence="3 4">
    <name type="scientific">Paralimibaculum aggregatum</name>
    <dbReference type="NCBI Taxonomy" id="3036245"/>
    <lineage>
        <taxon>Bacteria</taxon>
        <taxon>Pseudomonadati</taxon>
        <taxon>Pseudomonadota</taxon>
        <taxon>Alphaproteobacteria</taxon>
        <taxon>Rhodobacterales</taxon>
        <taxon>Paracoccaceae</taxon>
        <taxon>Paralimibaculum</taxon>
    </lineage>
</organism>
<feature type="chain" id="PRO_5046378670" evidence="1">
    <location>
        <begin position="21"/>
        <end position="192"/>
    </location>
</feature>
<comment type="caution">
    <text evidence="3">The sequence shown here is derived from an EMBL/GenBank/DDBJ whole genome shotgun (WGS) entry which is preliminary data.</text>
</comment>
<evidence type="ECO:0000313" key="3">
    <source>
        <dbReference type="EMBL" id="GMG81991.1"/>
    </source>
</evidence>
<dbReference type="Pfam" id="PF13098">
    <property type="entry name" value="Thioredoxin_2"/>
    <property type="match status" value="1"/>
</dbReference>